<dbReference type="AlphaFoldDB" id="A0A6J7G3S0"/>
<sequence>MDAAVGQNPFVNFECQVPGHQRRPKVHAPKRIGLAPLAQQQDVGKTIGDKQRGLGRARGNHHVGRSRRSVINLHRLANQVGHLDTNRGGDIYESLLNGEVGTVARRQRLRHINLARGIFHDNVGERSSCIHRNSIQDASLRAPDFAFVTVTVSLPSTLSPRARGDNARRVSK</sequence>
<dbReference type="EMBL" id="CAFBMB010000071">
    <property type="protein sequence ID" value="CAB4901896.1"/>
    <property type="molecule type" value="Genomic_DNA"/>
</dbReference>
<reference evidence="1" key="1">
    <citation type="submission" date="2020-05" db="EMBL/GenBank/DDBJ databases">
        <authorList>
            <person name="Chiriac C."/>
            <person name="Salcher M."/>
            <person name="Ghai R."/>
            <person name="Kavagutti S V."/>
        </authorList>
    </citation>
    <scope>NUCLEOTIDE SEQUENCE</scope>
</reference>
<proteinExistence type="predicted"/>
<gene>
    <name evidence="1" type="ORF">UFOPK3516_00981</name>
</gene>
<organism evidence="1">
    <name type="scientific">freshwater metagenome</name>
    <dbReference type="NCBI Taxonomy" id="449393"/>
    <lineage>
        <taxon>unclassified sequences</taxon>
        <taxon>metagenomes</taxon>
        <taxon>ecological metagenomes</taxon>
    </lineage>
</organism>
<evidence type="ECO:0000313" key="1">
    <source>
        <dbReference type="EMBL" id="CAB4901896.1"/>
    </source>
</evidence>
<accession>A0A6J7G3S0</accession>
<protein>
    <submittedName>
        <fullName evidence="1">Unannotated protein</fullName>
    </submittedName>
</protein>
<name>A0A6J7G3S0_9ZZZZ</name>